<evidence type="ECO:0000313" key="8">
    <source>
        <dbReference type="EMBL" id="CAE7156586.1"/>
    </source>
</evidence>
<dbReference type="InterPro" id="IPR001751">
    <property type="entry name" value="S100/CaBP7/8-like_CS"/>
</dbReference>
<dbReference type="EMBL" id="CAJNIZ010000237">
    <property type="protein sequence ID" value="CAE7156586.1"/>
    <property type="molecule type" value="Genomic_DNA"/>
</dbReference>
<feature type="domain" description="EF-hand" evidence="7">
    <location>
        <begin position="60"/>
        <end position="95"/>
    </location>
</feature>
<dbReference type="GO" id="GO:0016460">
    <property type="term" value="C:myosin II complex"/>
    <property type="evidence" value="ECO:0007669"/>
    <property type="project" value="TreeGrafter"/>
</dbReference>
<dbReference type="CDD" id="cd00051">
    <property type="entry name" value="EFh"/>
    <property type="match status" value="1"/>
</dbReference>
<dbReference type="SMART" id="SM00054">
    <property type="entry name" value="EFh"/>
    <property type="match status" value="3"/>
</dbReference>
<keyword evidence="4" id="KW-0106">Calcium</keyword>
<keyword evidence="5" id="KW-0963">Cytoplasm</keyword>
<dbReference type="CDD" id="cd15898">
    <property type="entry name" value="EFh_PI-PLC"/>
    <property type="match status" value="1"/>
</dbReference>
<dbReference type="Pfam" id="PF13499">
    <property type="entry name" value="EF-hand_7"/>
    <property type="match status" value="2"/>
</dbReference>
<keyword evidence="5" id="KW-0206">Cytoskeleton</keyword>
<gene>
    <name evidence="8" type="primary">Icl1d</name>
    <name evidence="8" type="ORF">SPIL2461_LOCUS350</name>
</gene>
<dbReference type="InterPro" id="IPR011992">
    <property type="entry name" value="EF-hand-dom_pair"/>
</dbReference>
<evidence type="ECO:0000256" key="6">
    <source>
        <dbReference type="SAM" id="MobiDB-lite"/>
    </source>
</evidence>
<keyword evidence="9" id="KW-1185">Reference proteome</keyword>
<evidence type="ECO:0000256" key="4">
    <source>
        <dbReference type="ARBA" id="ARBA00022837"/>
    </source>
</evidence>
<feature type="domain" description="EF-hand" evidence="7">
    <location>
        <begin position="24"/>
        <end position="59"/>
    </location>
</feature>
<dbReference type="InterPro" id="IPR018247">
    <property type="entry name" value="EF_Hand_1_Ca_BS"/>
</dbReference>
<dbReference type="SUPFAM" id="SSF47473">
    <property type="entry name" value="EF-hand"/>
    <property type="match status" value="1"/>
</dbReference>
<dbReference type="Pfam" id="PF03407">
    <property type="entry name" value="Nucleotid_trans"/>
    <property type="match status" value="2"/>
</dbReference>
<dbReference type="GO" id="GO:0005509">
    <property type="term" value="F:calcium ion binding"/>
    <property type="evidence" value="ECO:0007669"/>
    <property type="project" value="InterPro"/>
</dbReference>
<evidence type="ECO:0000256" key="5">
    <source>
        <dbReference type="ARBA" id="ARBA00023212"/>
    </source>
</evidence>
<evidence type="ECO:0000256" key="2">
    <source>
        <dbReference type="ARBA" id="ARBA00005253"/>
    </source>
</evidence>
<feature type="domain" description="EF-hand" evidence="7">
    <location>
        <begin position="99"/>
        <end position="134"/>
    </location>
</feature>
<evidence type="ECO:0000256" key="1">
    <source>
        <dbReference type="ARBA" id="ARBA00004245"/>
    </source>
</evidence>
<dbReference type="InterPro" id="IPR002048">
    <property type="entry name" value="EF_hand_dom"/>
</dbReference>
<proteinExistence type="inferred from homology"/>
<protein>
    <submittedName>
        <fullName evidence="8">Icl1d protein</fullName>
    </submittedName>
</protein>
<comment type="subcellular location">
    <subcellularLocation>
        <location evidence="1">Cytoplasm</location>
        <location evidence="1">Cytoskeleton</location>
    </subcellularLocation>
</comment>
<evidence type="ECO:0000313" key="9">
    <source>
        <dbReference type="Proteomes" id="UP000649617"/>
    </source>
</evidence>
<dbReference type="Proteomes" id="UP000649617">
    <property type="component" value="Unassembled WGS sequence"/>
</dbReference>
<keyword evidence="3" id="KW-0677">Repeat</keyword>
<comment type="caution">
    <text evidence="8">The sequence shown here is derived from an EMBL/GenBank/DDBJ whole genome shotgun (WGS) entry which is preliminary data.</text>
</comment>
<dbReference type="Gene3D" id="1.10.238.10">
    <property type="entry name" value="EF-hand"/>
    <property type="match status" value="2"/>
</dbReference>
<organism evidence="8 9">
    <name type="scientific">Symbiodinium pilosum</name>
    <name type="common">Dinoflagellate</name>
    <dbReference type="NCBI Taxonomy" id="2952"/>
    <lineage>
        <taxon>Eukaryota</taxon>
        <taxon>Sar</taxon>
        <taxon>Alveolata</taxon>
        <taxon>Dinophyceae</taxon>
        <taxon>Suessiales</taxon>
        <taxon>Symbiodiniaceae</taxon>
        <taxon>Symbiodinium</taxon>
    </lineage>
</organism>
<evidence type="ECO:0000259" key="7">
    <source>
        <dbReference type="PROSITE" id="PS50222"/>
    </source>
</evidence>
<accession>A0A812ISV4</accession>
<feature type="compositionally biased region" description="Pro residues" evidence="6">
    <location>
        <begin position="256"/>
        <end position="269"/>
    </location>
</feature>
<dbReference type="PANTHER" id="PTHR23048">
    <property type="entry name" value="MYOSIN LIGHT CHAIN 1, 3"/>
    <property type="match status" value="1"/>
</dbReference>
<dbReference type="OrthoDB" id="1924787at2759"/>
<dbReference type="PROSITE" id="PS00018">
    <property type="entry name" value="EF_HAND_1"/>
    <property type="match status" value="1"/>
</dbReference>
<dbReference type="FunFam" id="1.10.238.10:FF:000178">
    <property type="entry name" value="Calmodulin-2 A"/>
    <property type="match status" value="1"/>
</dbReference>
<dbReference type="PROSITE" id="PS50222">
    <property type="entry name" value="EF_HAND_2"/>
    <property type="match status" value="3"/>
</dbReference>
<evidence type="ECO:0000256" key="3">
    <source>
        <dbReference type="ARBA" id="ARBA00022737"/>
    </source>
</evidence>
<reference evidence="8" key="1">
    <citation type="submission" date="2021-02" db="EMBL/GenBank/DDBJ databases">
        <authorList>
            <person name="Dougan E. K."/>
            <person name="Rhodes N."/>
            <person name="Thang M."/>
            <person name="Chan C."/>
        </authorList>
    </citation>
    <scope>NUCLEOTIDE SEQUENCE</scope>
</reference>
<comment type="similarity">
    <text evidence="2">Belongs to the centrin family.</text>
</comment>
<dbReference type="InterPro" id="IPR005069">
    <property type="entry name" value="Nucl-diP-sugar_transferase"/>
</dbReference>
<feature type="region of interest" description="Disordered" evidence="6">
    <location>
        <begin position="244"/>
        <end position="289"/>
    </location>
</feature>
<name>A0A812ISV4_SYMPI</name>
<feature type="compositionally biased region" description="Low complexity" evidence="6">
    <location>
        <begin position="244"/>
        <end position="255"/>
    </location>
</feature>
<sequence>MHASKAKHQNFQARKYERPGLKQDEIEEIKEAFDLFDTDQSGEIDLKELKAAMQSLGYESKNDTIFTMLAELDKDGNASLDFEEFLDLMSGKEGKEEKDTKEEIDKIFRLFDVEGKGHIDVKDVQKVCKELGERLTNEEITEIVRRACQDESKGEITAEDFYVVMTKKIVAAETMRTLGTDECARPAAFGGISALVLLVVLQSSREADFLQRLDPVASVEAPSPGPSAASKLLPGSQVDTPASFPFASAPAAPSAPQAPRPSPAPPLISSPPKIEVAETSSGRTDEERRVLEVARRRAGVYADKGAHPEFANVLLLTAANYAYFTIYQNWRCNAERHGLDWAVVANDQEAFDNLGADRALLAIGEKVSGMNGWGSAKLDSVGRNKMFMVLTIMRLSGLGVVFTDADNMFRGDPFAKGVHLGDLIRAEKYDYVYQEELAKAPEKGHVVPGDGGNTGFFYATPRRKAKVLSLFEDVVAEVDRQREEAFKRSGERLGADQPIFWQVIQKLRSTGGKSGPGGFRCVRLCKHNPTCVAEFEDTLDYCSMDPFIHPTGWDEPPQTLVTYHANYAANEAKIAKLQTAGVWGALKDSRNDLMHVGDNEERRVLEVARRRAGVYADKGAHPEFANLLLLTAANYAYFTIYQNWRCNAERHGLDWAVVANDQEAFDNLGADRALLAIGEKVSGMNGWGSAKLDSVGRNKMFMVLTIMRLSGLGVVFTDADNMFRGDPFAKGVHLGDLIRAEKYDYVYQEELAKAPEKGHVVPGDGGNTGFFYATPRLNKKIVDLFGAVVTEVDRQREESFRKHGERIGADQPIFWQVVQVLRSTGGKTGPGGFRCVKLCNQSPTCQASDEDTLQYCSMDAFMHPTGWEEPPPERVTYHANYAANNDKIAKLQKAGVWNAWSEEAGRCKQTVAVMLPAQAATSSPNMSPALDCLRRSTGSLQELRYPNDAELHFQEIRQALSPWFDYAAKKFMADMKNPYHCGEGYCGPWIENRWISRFLEGWDRRQPGVQLSDMFGPYIPVFMTYVDLWVANVFEYEAMIAKLKETVRPTVAYITVVQHDTGMVSSRDKLVKLMQEIPNVLVLSAGGYGHVPIPLFKQPEDLLSKRFFKNMADRDLLTSYMGSDHNAPKDMRKKMIKLVNKEAERMGVQVKTGFGSADEWHQVAGNSKVSLCPRGYGRTAFHLFEILQLGLIPVHVYLDIPWIPYADLFANIGFSSDVKGLPTVMKTVQSMDNDALASMEVALGRVFLAVAMAGALFGLLCSLGYQPLSAPEADSPYGLFDDIRFLSSFGLGVGICCWADSGKALSPQQYVVSLIGFML</sequence>
<dbReference type="PROSITE" id="PS00303">
    <property type="entry name" value="S100_CABP"/>
    <property type="match status" value="1"/>
</dbReference>
<dbReference type="PANTHER" id="PTHR23048:SF59">
    <property type="entry name" value="EF-HAND SUPERFAMILY PROTEIN"/>
    <property type="match status" value="1"/>
</dbReference>
<dbReference type="InterPro" id="IPR050230">
    <property type="entry name" value="CALM/Myosin/TropC-like"/>
</dbReference>